<dbReference type="SUPFAM" id="SSF52402">
    <property type="entry name" value="Adenine nucleotide alpha hydrolases-like"/>
    <property type="match status" value="1"/>
</dbReference>
<keyword evidence="15" id="KW-0863">Zinc-finger</keyword>
<keyword evidence="13" id="KW-0496">Mitochondrion</keyword>
<sequence>MATRALLGVIKKRAVSCPAFTGHSIFRHASTLVVAEHEGGVIKPPSLSALAAATCLPDPDSSVAVLLAGSGPSLHQAASHAASSYPSISKVLVADSDKFKNPLAEPWAKLVHLVQQSGGYSHIFAAANSFAKNVMPRAAALLDVSPITDVTGISDSNTFVRPIYAGNALCTVRYTGANPCILTIRSTSFPVPQNSVDSNKASISQVDLSTLEEDLGKSTYISQTSQDDERPDLGNARIVVTGGRALKSAENFKLIEDLAKKLGAAVGATRAAVDAGYVPNDLQVGQTGKIVAPELYMAFGVSGAIQHLAGMRDSKVIVAVNNDADAPIFQVADYGLVGDLFEVIPELLEKLPEKNGIIVPSHGTDRGSIPRMRNSIMDVKFSRMDKEIGGTTCVYWRAGRCNRNPCKFLYRETSSLHVNARSKYCGKKPHSSSNNTSKYNPKKTLVRKREDGSNVVKLSKKSSPSTCKYWTNNNCVYGEQCLDLHSWFHDDGFSTLTKLHQHKKAITEITLLAGSNKLYSGSTDGTVRIWDYHTGQCVKVLNFGTQVNSLISEGLWVFVGLNNAIKALNTETNLEFTLDGPKGRILHMTVGNNILFVGAEDGVIIAWRETSEAKSPFKLVGSLTGHTKSVVCLTVGRKMLYSGSMDQSIKVWDMDTLQCTMTLNERNDVVTSLICWDEFLLSSSSDGTIKIWACMEVGTLNVGIVSLFGMPDEKGKHILFSSCRDNSVRMYALPSGLLYAKKDISSFELGSDGLFFTGDGTGLVSIWKWNELPKMTSN</sequence>
<feature type="region of interest" description="Disordered" evidence="16">
    <location>
        <begin position="424"/>
        <end position="460"/>
    </location>
</feature>
<evidence type="ECO:0000256" key="5">
    <source>
        <dbReference type="ARBA" id="ARBA00014390"/>
    </source>
</evidence>
<dbReference type="Pfam" id="PF00766">
    <property type="entry name" value="ETF_alpha"/>
    <property type="match status" value="1"/>
</dbReference>
<feature type="domain" description="C3H1-type" evidence="17">
    <location>
        <begin position="461"/>
        <end position="488"/>
    </location>
</feature>
<dbReference type="SMART" id="SM00893">
    <property type="entry name" value="ETF"/>
    <property type="match status" value="1"/>
</dbReference>
<keyword evidence="11" id="KW-0809">Transit peptide</keyword>
<feature type="repeat" description="WD" evidence="14">
    <location>
        <begin position="623"/>
        <end position="662"/>
    </location>
</feature>
<dbReference type="InterPro" id="IPR029035">
    <property type="entry name" value="DHS-like_NAD/FAD-binding_dom"/>
</dbReference>
<dbReference type="CDD" id="cd01715">
    <property type="entry name" value="ETF_alpha"/>
    <property type="match status" value="1"/>
</dbReference>
<feature type="zinc finger region" description="C3H1-type" evidence="15">
    <location>
        <begin position="461"/>
        <end position="488"/>
    </location>
</feature>
<evidence type="ECO:0000256" key="3">
    <source>
        <dbReference type="ARBA" id="ARBA00005817"/>
    </source>
</evidence>
<dbReference type="InterPro" id="IPR014729">
    <property type="entry name" value="Rossmann-like_a/b/a_fold"/>
</dbReference>
<evidence type="ECO:0000256" key="8">
    <source>
        <dbReference type="ARBA" id="ARBA00022630"/>
    </source>
</evidence>
<dbReference type="PROSITE" id="PS50103">
    <property type="entry name" value="ZF_C3H1"/>
    <property type="match status" value="1"/>
</dbReference>
<evidence type="ECO:0000256" key="16">
    <source>
        <dbReference type="SAM" id="MobiDB-lite"/>
    </source>
</evidence>
<dbReference type="Gene3D" id="2.130.10.10">
    <property type="entry name" value="YVTN repeat-like/Quinoprotein amine dehydrogenase"/>
    <property type="match status" value="2"/>
</dbReference>
<dbReference type="Proteomes" id="UP001374584">
    <property type="component" value="Unassembled WGS sequence"/>
</dbReference>
<dbReference type="Gene3D" id="3.40.50.1220">
    <property type="entry name" value="TPP-binding domain"/>
    <property type="match status" value="1"/>
</dbReference>
<dbReference type="InterPro" id="IPR014730">
    <property type="entry name" value="ETF_a/b_N"/>
</dbReference>
<dbReference type="PANTHER" id="PTHR43153:SF1">
    <property type="entry name" value="ELECTRON TRANSFER FLAVOPROTEIN SUBUNIT ALPHA, MITOCHONDRIAL"/>
    <property type="match status" value="1"/>
</dbReference>
<protein>
    <recommendedName>
        <fullName evidence="5">Electron transfer flavoprotein subunit alpha, mitochondrial</fullName>
    </recommendedName>
</protein>
<keyword evidence="15" id="KW-0862">Zinc</keyword>
<dbReference type="PROSITE" id="PS00696">
    <property type="entry name" value="ETF_ALPHA"/>
    <property type="match status" value="1"/>
</dbReference>
<keyword evidence="7 14" id="KW-0853">WD repeat</keyword>
<dbReference type="SMART" id="SM00320">
    <property type="entry name" value="WD40"/>
    <property type="match status" value="5"/>
</dbReference>
<dbReference type="InterPro" id="IPR018206">
    <property type="entry name" value="ETF_asu_C_CS"/>
</dbReference>
<evidence type="ECO:0000313" key="18">
    <source>
        <dbReference type="EMBL" id="KAK7342532.1"/>
    </source>
</evidence>
<keyword evidence="10" id="KW-0274">FAD</keyword>
<dbReference type="FunFam" id="3.40.50.1220:FF:000001">
    <property type="entry name" value="Electron transfer flavoprotein, alpha subunit"/>
    <property type="match status" value="1"/>
</dbReference>
<dbReference type="GO" id="GO:0008270">
    <property type="term" value="F:zinc ion binding"/>
    <property type="evidence" value="ECO:0007669"/>
    <property type="project" value="UniProtKB-KW"/>
</dbReference>
<accession>A0AAN9LZB2</accession>
<dbReference type="InterPro" id="IPR036322">
    <property type="entry name" value="WD40_repeat_dom_sf"/>
</dbReference>
<evidence type="ECO:0000256" key="7">
    <source>
        <dbReference type="ARBA" id="ARBA00022574"/>
    </source>
</evidence>
<evidence type="ECO:0000256" key="12">
    <source>
        <dbReference type="ARBA" id="ARBA00022982"/>
    </source>
</evidence>
<dbReference type="PROSITE" id="PS50294">
    <property type="entry name" value="WD_REPEATS_REGION"/>
    <property type="match status" value="2"/>
</dbReference>
<dbReference type="SUPFAM" id="SSF52467">
    <property type="entry name" value="DHS-like NAD/FAD-binding domain"/>
    <property type="match status" value="1"/>
</dbReference>
<dbReference type="PROSITE" id="PS00678">
    <property type="entry name" value="WD_REPEATS_1"/>
    <property type="match status" value="1"/>
</dbReference>
<dbReference type="AlphaFoldDB" id="A0AAN9LZB2"/>
<dbReference type="Gene3D" id="3.40.50.620">
    <property type="entry name" value="HUPs"/>
    <property type="match status" value="1"/>
</dbReference>
<dbReference type="SUPFAM" id="SSF50978">
    <property type="entry name" value="WD40 repeat-like"/>
    <property type="match status" value="1"/>
</dbReference>
<dbReference type="InterPro" id="IPR019775">
    <property type="entry name" value="WD40_repeat_CS"/>
</dbReference>
<evidence type="ECO:0000256" key="9">
    <source>
        <dbReference type="ARBA" id="ARBA00022737"/>
    </source>
</evidence>
<evidence type="ECO:0000259" key="17">
    <source>
        <dbReference type="PROSITE" id="PS50103"/>
    </source>
</evidence>
<evidence type="ECO:0000256" key="14">
    <source>
        <dbReference type="PROSITE-ProRule" id="PRU00221"/>
    </source>
</evidence>
<dbReference type="InterPro" id="IPR015943">
    <property type="entry name" value="WD40/YVTN_repeat-like_dom_sf"/>
</dbReference>
<feature type="repeat" description="WD" evidence="14">
    <location>
        <begin position="499"/>
        <end position="540"/>
    </location>
</feature>
<dbReference type="EMBL" id="JAYMYR010000009">
    <property type="protein sequence ID" value="KAK7342532.1"/>
    <property type="molecule type" value="Genomic_DNA"/>
</dbReference>
<dbReference type="FunFam" id="3.40.50.620:FF:000157">
    <property type="entry name" value="Electron transfer flavoprotein subunit alpha, mitochondrial"/>
    <property type="match status" value="1"/>
</dbReference>
<dbReference type="InterPro" id="IPR014731">
    <property type="entry name" value="ETF_asu_C"/>
</dbReference>
<keyword evidence="19" id="KW-1185">Reference proteome</keyword>
<comment type="subunit">
    <text evidence="4">Heterodimer of an alpha and a beta subunit.</text>
</comment>
<dbReference type="InterPro" id="IPR001680">
    <property type="entry name" value="WD40_rpt"/>
</dbReference>
<comment type="cofactor">
    <cofactor evidence="1">
        <name>FAD</name>
        <dbReference type="ChEBI" id="CHEBI:57692"/>
    </cofactor>
</comment>
<dbReference type="InterPro" id="IPR020472">
    <property type="entry name" value="WD40_PAC1"/>
</dbReference>
<organism evidence="18 19">
    <name type="scientific">Phaseolus coccineus</name>
    <name type="common">Scarlet runner bean</name>
    <name type="synonym">Phaseolus multiflorus</name>
    <dbReference type="NCBI Taxonomy" id="3886"/>
    <lineage>
        <taxon>Eukaryota</taxon>
        <taxon>Viridiplantae</taxon>
        <taxon>Streptophyta</taxon>
        <taxon>Embryophyta</taxon>
        <taxon>Tracheophyta</taxon>
        <taxon>Spermatophyta</taxon>
        <taxon>Magnoliopsida</taxon>
        <taxon>eudicotyledons</taxon>
        <taxon>Gunneridae</taxon>
        <taxon>Pentapetalae</taxon>
        <taxon>rosids</taxon>
        <taxon>fabids</taxon>
        <taxon>Fabales</taxon>
        <taxon>Fabaceae</taxon>
        <taxon>Papilionoideae</taxon>
        <taxon>50 kb inversion clade</taxon>
        <taxon>NPAAA clade</taxon>
        <taxon>indigoferoid/millettioid clade</taxon>
        <taxon>Phaseoleae</taxon>
        <taxon>Phaseolus</taxon>
    </lineage>
</organism>
<evidence type="ECO:0000313" key="19">
    <source>
        <dbReference type="Proteomes" id="UP001374584"/>
    </source>
</evidence>
<proteinExistence type="inferred from homology"/>
<keyword evidence="12" id="KW-0249">Electron transport</keyword>
<evidence type="ECO:0000256" key="4">
    <source>
        <dbReference type="ARBA" id="ARBA00011355"/>
    </source>
</evidence>
<keyword evidence="15" id="KW-0479">Metal-binding</keyword>
<dbReference type="PROSITE" id="PS50082">
    <property type="entry name" value="WD_REPEATS_2"/>
    <property type="match status" value="2"/>
</dbReference>
<comment type="similarity">
    <text evidence="3">Belongs to the ETF alpha-subunit/FixB family.</text>
</comment>
<evidence type="ECO:0000256" key="10">
    <source>
        <dbReference type="ARBA" id="ARBA00022827"/>
    </source>
</evidence>
<dbReference type="Pfam" id="PF01012">
    <property type="entry name" value="ETF"/>
    <property type="match status" value="1"/>
</dbReference>
<gene>
    <name evidence="18" type="ORF">VNO80_25487</name>
</gene>
<dbReference type="Pfam" id="PF00400">
    <property type="entry name" value="WD40"/>
    <property type="match status" value="3"/>
</dbReference>
<dbReference type="PANTHER" id="PTHR43153">
    <property type="entry name" value="ELECTRON TRANSFER FLAVOPROTEIN ALPHA"/>
    <property type="match status" value="1"/>
</dbReference>
<keyword evidence="6" id="KW-0813">Transport</keyword>
<reference evidence="18 19" key="1">
    <citation type="submission" date="2024-01" db="EMBL/GenBank/DDBJ databases">
        <title>The genomes of 5 underutilized Papilionoideae crops provide insights into root nodulation and disease resistanc.</title>
        <authorList>
            <person name="Jiang F."/>
        </authorList>
    </citation>
    <scope>NUCLEOTIDE SEQUENCE [LARGE SCALE GENOMIC DNA]</scope>
    <source>
        <strain evidence="18">JINMINGXINNONG_FW02</strain>
        <tissue evidence="18">Leaves</tissue>
    </source>
</reference>
<evidence type="ECO:0000256" key="2">
    <source>
        <dbReference type="ARBA" id="ARBA00004305"/>
    </source>
</evidence>
<evidence type="ECO:0000256" key="15">
    <source>
        <dbReference type="PROSITE-ProRule" id="PRU00723"/>
    </source>
</evidence>
<dbReference type="InterPro" id="IPR033947">
    <property type="entry name" value="ETF_alpha_N"/>
</dbReference>
<evidence type="ECO:0000256" key="1">
    <source>
        <dbReference type="ARBA" id="ARBA00001974"/>
    </source>
</evidence>
<dbReference type="GO" id="GO:0050660">
    <property type="term" value="F:flavin adenine dinucleotide binding"/>
    <property type="evidence" value="ECO:0007669"/>
    <property type="project" value="InterPro"/>
</dbReference>
<comment type="subcellular location">
    <subcellularLocation>
        <location evidence="2">Mitochondrion matrix</location>
    </subcellularLocation>
</comment>
<evidence type="ECO:0000256" key="11">
    <source>
        <dbReference type="ARBA" id="ARBA00022946"/>
    </source>
</evidence>
<comment type="caution">
    <text evidence="18">The sequence shown here is derived from an EMBL/GenBank/DDBJ whole genome shotgun (WGS) entry which is preliminary data.</text>
</comment>
<keyword evidence="8" id="KW-0285">Flavoprotein</keyword>
<name>A0AAN9LZB2_PHACN</name>
<dbReference type="GO" id="GO:0009055">
    <property type="term" value="F:electron transfer activity"/>
    <property type="evidence" value="ECO:0007669"/>
    <property type="project" value="InterPro"/>
</dbReference>
<dbReference type="GO" id="GO:0005759">
    <property type="term" value="C:mitochondrial matrix"/>
    <property type="evidence" value="ECO:0007669"/>
    <property type="project" value="UniProtKB-SubCell"/>
</dbReference>
<evidence type="ECO:0000256" key="13">
    <source>
        <dbReference type="ARBA" id="ARBA00023128"/>
    </source>
</evidence>
<dbReference type="InterPro" id="IPR000571">
    <property type="entry name" value="Znf_CCCH"/>
</dbReference>
<evidence type="ECO:0000256" key="6">
    <source>
        <dbReference type="ARBA" id="ARBA00022448"/>
    </source>
</evidence>
<dbReference type="InterPro" id="IPR001308">
    <property type="entry name" value="ETF_a/FixB"/>
</dbReference>
<dbReference type="GO" id="GO:0033539">
    <property type="term" value="P:fatty acid beta-oxidation using acyl-CoA dehydrogenase"/>
    <property type="evidence" value="ECO:0007669"/>
    <property type="project" value="TreeGrafter"/>
</dbReference>
<dbReference type="PRINTS" id="PR00320">
    <property type="entry name" value="GPROTEINBRPT"/>
</dbReference>
<keyword evidence="9" id="KW-0677">Repeat</keyword>